<dbReference type="STRING" id="34720.A0A195EVP5"/>
<feature type="non-terminal residue" evidence="1">
    <location>
        <position position="1"/>
    </location>
</feature>
<dbReference type="GO" id="GO:0003735">
    <property type="term" value="F:structural constituent of ribosome"/>
    <property type="evidence" value="ECO:0007669"/>
    <property type="project" value="InterPro"/>
</dbReference>
<reference evidence="1 2" key="1">
    <citation type="submission" date="2016-03" db="EMBL/GenBank/DDBJ databases">
        <title>Trachymyrmex septentrionalis WGS genome.</title>
        <authorList>
            <person name="Nygaard S."/>
            <person name="Hu H."/>
            <person name="Boomsma J."/>
            <person name="Zhang G."/>
        </authorList>
    </citation>
    <scope>NUCLEOTIDE SEQUENCE [LARGE SCALE GENOMIC DNA]</scope>
    <source>
        <strain evidence="1">Tsep2-gDNA-1</strain>
        <tissue evidence="1">Whole body</tissue>
    </source>
</reference>
<sequence>GRSPRCIHLYKHRVGYIGNLFKHCYTYYSGDRILVGIREVKKKSILVGLKHQQIPKVPKFDSNNLVLVDNGIPLVYSTKIQVSIPHILRTEMKEQIHSKGDYTKLRAIASRFV</sequence>
<dbReference type="InterPro" id="IPR036853">
    <property type="entry name" value="Ribosomal_uL14_sf"/>
</dbReference>
<evidence type="ECO:0000313" key="2">
    <source>
        <dbReference type="Proteomes" id="UP000078541"/>
    </source>
</evidence>
<protein>
    <submittedName>
        <fullName evidence="1">39S ribosomal protein L14, mitochondrial</fullName>
    </submittedName>
</protein>
<gene>
    <name evidence="1" type="ORF">ALC56_13170</name>
</gene>
<accession>A0A195EVP5</accession>
<dbReference type="AlphaFoldDB" id="A0A195EVP5"/>
<keyword evidence="1" id="KW-0689">Ribosomal protein</keyword>
<dbReference type="Proteomes" id="UP000078541">
    <property type="component" value="Unassembled WGS sequence"/>
</dbReference>
<name>A0A195EVP5_9HYME</name>
<evidence type="ECO:0000313" key="1">
    <source>
        <dbReference type="EMBL" id="KYN32313.1"/>
    </source>
</evidence>
<dbReference type="GO" id="GO:0005840">
    <property type="term" value="C:ribosome"/>
    <property type="evidence" value="ECO:0007669"/>
    <property type="project" value="UniProtKB-KW"/>
</dbReference>
<keyword evidence="1" id="KW-0687">Ribonucleoprotein</keyword>
<dbReference type="SUPFAM" id="SSF50193">
    <property type="entry name" value="Ribosomal protein L14"/>
    <property type="match status" value="1"/>
</dbReference>
<proteinExistence type="predicted"/>
<keyword evidence="2" id="KW-1185">Reference proteome</keyword>
<dbReference type="GO" id="GO:0006412">
    <property type="term" value="P:translation"/>
    <property type="evidence" value="ECO:0007669"/>
    <property type="project" value="InterPro"/>
</dbReference>
<dbReference type="EMBL" id="KQ981953">
    <property type="protein sequence ID" value="KYN32313.1"/>
    <property type="molecule type" value="Genomic_DNA"/>
</dbReference>
<organism evidence="1 2">
    <name type="scientific">Trachymyrmex septentrionalis</name>
    <dbReference type="NCBI Taxonomy" id="34720"/>
    <lineage>
        <taxon>Eukaryota</taxon>
        <taxon>Metazoa</taxon>
        <taxon>Ecdysozoa</taxon>
        <taxon>Arthropoda</taxon>
        <taxon>Hexapoda</taxon>
        <taxon>Insecta</taxon>
        <taxon>Pterygota</taxon>
        <taxon>Neoptera</taxon>
        <taxon>Endopterygota</taxon>
        <taxon>Hymenoptera</taxon>
        <taxon>Apocrita</taxon>
        <taxon>Aculeata</taxon>
        <taxon>Formicoidea</taxon>
        <taxon>Formicidae</taxon>
        <taxon>Myrmicinae</taxon>
        <taxon>Trachymyrmex</taxon>
    </lineage>
</organism>
<dbReference type="Gene3D" id="2.40.150.20">
    <property type="entry name" value="Ribosomal protein L14"/>
    <property type="match status" value="1"/>
</dbReference>